<keyword evidence="2" id="KW-1185">Reference proteome</keyword>
<organism evidence="1 2">
    <name type="scientific">Hebeloma cylindrosporum</name>
    <dbReference type="NCBI Taxonomy" id="76867"/>
    <lineage>
        <taxon>Eukaryota</taxon>
        <taxon>Fungi</taxon>
        <taxon>Dikarya</taxon>
        <taxon>Basidiomycota</taxon>
        <taxon>Agaricomycotina</taxon>
        <taxon>Agaricomycetes</taxon>
        <taxon>Agaricomycetidae</taxon>
        <taxon>Agaricales</taxon>
        <taxon>Agaricineae</taxon>
        <taxon>Hymenogastraceae</taxon>
        <taxon>Hebeloma</taxon>
    </lineage>
</organism>
<reference evidence="2" key="2">
    <citation type="submission" date="2015-01" db="EMBL/GenBank/DDBJ databases">
        <title>Evolutionary Origins and Diversification of the Mycorrhizal Mutualists.</title>
        <authorList>
            <consortium name="DOE Joint Genome Institute"/>
            <consortium name="Mycorrhizal Genomics Consortium"/>
            <person name="Kohler A."/>
            <person name="Kuo A."/>
            <person name="Nagy L.G."/>
            <person name="Floudas D."/>
            <person name="Copeland A."/>
            <person name="Barry K.W."/>
            <person name="Cichocki N."/>
            <person name="Veneault-Fourrey C."/>
            <person name="LaButti K."/>
            <person name="Lindquist E.A."/>
            <person name="Lipzen A."/>
            <person name="Lundell T."/>
            <person name="Morin E."/>
            <person name="Murat C."/>
            <person name="Riley R."/>
            <person name="Ohm R."/>
            <person name="Sun H."/>
            <person name="Tunlid A."/>
            <person name="Henrissat B."/>
            <person name="Grigoriev I.V."/>
            <person name="Hibbett D.S."/>
            <person name="Martin F."/>
        </authorList>
    </citation>
    <scope>NUCLEOTIDE SEQUENCE [LARGE SCALE GENOMIC DNA]</scope>
    <source>
        <strain evidence="2">h7</strain>
    </source>
</reference>
<reference evidence="1 2" key="1">
    <citation type="submission" date="2014-04" db="EMBL/GenBank/DDBJ databases">
        <authorList>
            <consortium name="DOE Joint Genome Institute"/>
            <person name="Kuo A."/>
            <person name="Gay G."/>
            <person name="Dore J."/>
            <person name="Kohler A."/>
            <person name="Nagy L.G."/>
            <person name="Floudas D."/>
            <person name="Copeland A."/>
            <person name="Barry K.W."/>
            <person name="Cichocki N."/>
            <person name="Veneault-Fourrey C."/>
            <person name="LaButti K."/>
            <person name="Lindquist E.A."/>
            <person name="Lipzen A."/>
            <person name="Lundell T."/>
            <person name="Morin E."/>
            <person name="Murat C."/>
            <person name="Sun H."/>
            <person name="Tunlid A."/>
            <person name="Henrissat B."/>
            <person name="Grigoriev I.V."/>
            <person name="Hibbett D.S."/>
            <person name="Martin F."/>
            <person name="Nordberg H.P."/>
            <person name="Cantor M.N."/>
            <person name="Hua S.X."/>
        </authorList>
    </citation>
    <scope>NUCLEOTIDE SEQUENCE [LARGE SCALE GENOMIC DNA]</scope>
    <source>
        <strain evidence="2">h7</strain>
    </source>
</reference>
<dbReference type="Proteomes" id="UP000053424">
    <property type="component" value="Unassembled WGS sequence"/>
</dbReference>
<evidence type="ECO:0000313" key="2">
    <source>
        <dbReference type="Proteomes" id="UP000053424"/>
    </source>
</evidence>
<gene>
    <name evidence="1" type="ORF">M413DRAFT_14611</name>
</gene>
<accession>A0A0C2XBI4</accession>
<dbReference type="EMBL" id="KN831823">
    <property type="protein sequence ID" value="KIM35313.1"/>
    <property type="molecule type" value="Genomic_DNA"/>
</dbReference>
<name>A0A0C2XBI4_HEBCY</name>
<evidence type="ECO:0000313" key="1">
    <source>
        <dbReference type="EMBL" id="KIM35313.1"/>
    </source>
</evidence>
<dbReference type="HOGENOM" id="CLU_1396482_0_0_1"/>
<proteinExistence type="predicted"/>
<dbReference type="AlphaFoldDB" id="A0A0C2XBI4"/>
<dbReference type="OrthoDB" id="3365698at2759"/>
<protein>
    <submittedName>
        <fullName evidence="1">Uncharacterized protein</fullName>
    </submittedName>
</protein>
<sequence>MSIQIQDFSDRDVKPLIDLCDSCQHVKPKAGYWEYISFHLQYSSAKLYLQAQDRIEGWDSEACIKQRVAGSELSKIFGWAAFLANNFLARHGQSKTYGFPRHRSHTLRTASQLDKVLSLIEEHKFSDPKILEVTRIREMMEDVAKLPPSILPEEDYAFHLRAATLSHEWARTRTLTRWFFSADQRRLSVHSKFSK</sequence>